<dbReference type="InterPro" id="IPR002421">
    <property type="entry name" value="5-3_exonuclease"/>
</dbReference>
<dbReference type="PANTHER" id="PTHR42646">
    <property type="entry name" value="FLAP ENDONUCLEASE XNI"/>
    <property type="match status" value="1"/>
</dbReference>
<dbReference type="Pfam" id="PF02739">
    <property type="entry name" value="5_3_exonuc_N"/>
    <property type="match status" value="1"/>
</dbReference>
<dbReference type="Gene3D" id="3.40.50.1010">
    <property type="entry name" value="5'-nuclease"/>
    <property type="match status" value="1"/>
</dbReference>
<dbReference type="Gene3D" id="1.10.150.20">
    <property type="entry name" value="5' to 3' exonuclease, C-terminal subdomain"/>
    <property type="match status" value="1"/>
</dbReference>
<comment type="caution">
    <text evidence="5">The sequence shown here is derived from an EMBL/GenBank/DDBJ whole genome shotgun (WGS) entry which is preliminary data.</text>
</comment>
<sequence length="322" mass="35367">RQELAGYKSDRRGKCSDELKEQFPMAREALEAFGIPWKSKAGYEADDLIATYARVASPKSDVRIVSHDKDLLQLVDDRIHVINSRTDGTRIMDPKHVRDRWGVDPEQMGDLLALSGDSSDSIPGVPGIGYRKAAALLQRYRDLSGVLRSAREGIIQVPGIGPKLQQNLRDFAQQAEKMREIVELQRVPGMDEDQWETDFALAKRNVKWLDHATNWCNRQGMSWLPGRAAAAGPAASLARSLAAWSRGAPQDEPVPSVAGSCRRRCSSGILGFPSPNLLRAPSCFKNGSACAVFCDSLGGPDATFFLRPPASCSYPLLPTDVY</sequence>
<dbReference type="SMART" id="SM00475">
    <property type="entry name" value="53EXOc"/>
    <property type="match status" value="1"/>
</dbReference>
<keyword evidence="3" id="KW-0238">DNA-binding</keyword>
<dbReference type="InterPro" id="IPR020046">
    <property type="entry name" value="5-3_exonucl_a-hlix_arch_N"/>
</dbReference>
<dbReference type="EMBL" id="CAUYUJ010001507">
    <property type="protein sequence ID" value="CAK0796274.1"/>
    <property type="molecule type" value="Genomic_DNA"/>
</dbReference>
<keyword evidence="1" id="KW-0540">Nuclease</keyword>
<name>A0ABN9PW07_9DINO</name>
<dbReference type="InterPro" id="IPR008918">
    <property type="entry name" value="HhH2"/>
</dbReference>
<evidence type="ECO:0000313" key="5">
    <source>
        <dbReference type="EMBL" id="CAK0796274.1"/>
    </source>
</evidence>
<feature type="non-terminal residue" evidence="5">
    <location>
        <position position="1"/>
    </location>
</feature>
<dbReference type="InterPro" id="IPR038969">
    <property type="entry name" value="FEN"/>
</dbReference>
<dbReference type="SMART" id="SM00279">
    <property type="entry name" value="HhH2"/>
    <property type="match status" value="1"/>
</dbReference>
<dbReference type="SUPFAM" id="SSF88723">
    <property type="entry name" value="PIN domain-like"/>
    <property type="match status" value="1"/>
</dbReference>
<dbReference type="InterPro" id="IPR029060">
    <property type="entry name" value="PIN-like_dom_sf"/>
</dbReference>
<evidence type="ECO:0000256" key="3">
    <source>
        <dbReference type="ARBA" id="ARBA00023125"/>
    </source>
</evidence>
<dbReference type="InterPro" id="IPR020045">
    <property type="entry name" value="DNA_polI_H3TH"/>
</dbReference>
<dbReference type="SUPFAM" id="SSF47807">
    <property type="entry name" value="5' to 3' exonuclease, C-terminal subdomain"/>
    <property type="match status" value="1"/>
</dbReference>
<evidence type="ECO:0000256" key="2">
    <source>
        <dbReference type="ARBA" id="ARBA00022801"/>
    </source>
</evidence>
<evidence type="ECO:0000259" key="4">
    <source>
        <dbReference type="SMART" id="SM00475"/>
    </source>
</evidence>
<dbReference type="InterPro" id="IPR036279">
    <property type="entry name" value="5-3_exonuclease_C_sf"/>
</dbReference>
<dbReference type="Pfam" id="PF01367">
    <property type="entry name" value="5_3_exonuc"/>
    <property type="match status" value="1"/>
</dbReference>
<evidence type="ECO:0000256" key="1">
    <source>
        <dbReference type="ARBA" id="ARBA00022722"/>
    </source>
</evidence>
<dbReference type="CDD" id="cd09898">
    <property type="entry name" value="H3TH_53EXO"/>
    <property type="match status" value="1"/>
</dbReference>
<dbReference type="Proteomes" id="UP001189429">
    <property type="component" value="Unassembled WGS sequence"/>
</dbReference>
<evidence type="ECO:0000313" key="6">
    <source>
        <dbReference type="Proteomes" id="UP001189429"/>
    </source>
</evidence>
<dbReference type="CDD" id="cd09859">
    <property type="entry name" value="PIN_53EXO"/>
    <property type="match status" value="1"/>
</dbReference>
<organism evidence="5 6">
    <name type="scientific">Prorocentrum cordatum</name>
    <dbReference type="NCBI Taxonomy" id="2364126"/>
    <lineage>
        <taxon>Eukaryota</taxon>
        <taxon>Sar</taxon>
        <taxon>Alveolata</taxon>
        <taxon>Dinophyceae</taxon>
        <taxon>Prorocentrales</taxon>
        <taxon>Prorocentraceae</taxon>
        <taxon>Prorocentrum</taxon>
    </lineage>
</organism>
<keyword evidence="6" id="KW-1185">Reference proteome</keyword>
<feature type="domain" description="5'-3' exonuclease" evidence="4">
    <location>
        <begin position="1"/>
        <end position="207"/>
    </location>
</feature>
<accession>A0ABN9PW07</accession>
<proteinExistence type="predicted"/>
<gene>
    <name evidence="5" type="ORF">PCOR1329_LOCUS5693</name>
</gene>
<reference evidence="5" key="1">
    <citation type="submission" date="2023-10" db="EMBL/GenBank/DDBJ databases">
        <authorList>
            <person name="Chen Y."/>
            <person name="Shah S."/>
            <person name="Dougan E. K."/>
            <person name="Thang M."/>
            <person name="Chan C."/>
        </authorList>
    </citation>
    <scope>NUCLEOTIDE SEQUENCE [LARGE SCALE GENOMIC DNA]</scope>
</reference>
<protein>
    <recommendedName>
        <fullName evidence="4">5'-3' exonuclease domain-containing protein</fullName>
    </recommendedName>
</protein>
<dbReference type="PANTHER" id="PTHR42646:SF2">
    <property type="entry name" value="5'-3' EXONUCLEASE FAMILY PROTEIN"/>
    <property type="match status" value="1"/>
</dbReference>
<keyword evidence="2" id="KW-0378">Hydrolase</keyword>